<dbReference type="eggNOG" id="COG1008">
    <property type="taxonomic scope" value="Bacteria"/>
</dbReference>
<feature type="transmembrane region" description="Helical" evidence="7">
    <location>
        <begin position="98"/>
        <end position="114"/>
    </location>
</feature>
<reference evidence="10" key="1">
    <citation type="submission" date="2006-12" db="EMBL/GenBank/DDBJ databases">
        <authorList>
            <person name="Fouts D.E."/>
            <person name="Nelson K.E."/>
            <person name="Sebastian Y."/>
        </authorList>
    </citation>
    <scope>NUCLEOTIDE SEQUENCE [LARGE SCALE GENOMIC DNA]</scope>
    <source>
        <strain evidence="10">81-176</strain>
    </source>
</reference>
<name>A0A0H3PAC7_CAMJJ</name>
<feature type="transmembrane region" description="Helical" evidence="7">
    <location>
        <begin position="438"/>
        <end position="459"/>
    </location>
</feature>
<accession>A0A0H3PAC7</accession>
<dbReference type="AlphaFoldDB" id="A0A0H3PAC7"/>
<evidence type="ECO:0000256" key="5">
    <source>
        <dbReference type="ARBA" id="ARBA00023136"/>
    </source>
</evidence>
<dbReference type="PANTHER" id="PTHR43507">
    <property type="entry name" value="NADH-UBIQUINONE OXIDOREDUCTASE CHAIN 4"/>
    <property type="match status" value="1"/>
</dbReference>
<dbReference type="EC" id="1.6.5.11" evidence="9"/>
<feature type="transmembrane region" description="Helical" evidence="7">
    <location>
        <begin position="72"/>
        <end position="91"/>
    </location>
</feature>
<feature type="domain" description="NADH:quinone oxidoreductase/Mrp antiporter transmembrane" evidence="8">
    <location>
        <begin position="116"/>
        <end position="404"/>
    </location>
</feature>
<feature type="transmembrane region" description="Helical" evidence="7">
    <location>
        <begin position="396"/>
        <end position="417"/>
    </location>
</feature>
<dbReference type="GO" id="GO:0016020">
    <property type="term" value="C:membrane"/>
    <property type="evidence" value="ECO:0007669"/>
    <property type="project" value="UniProtKB-SubCell"/>
</dbReference>
<organism evidence="9 10">
    <name type="scientific">Campylobacter jejuni subsp. jejuni serotype O:23/36 (strain 81-176)</name>
    <dbReference type="NCBI Taxonomy" id="354242"/>
    <lineage>
        <taxon>Bacteria</taxon>
        <taxon>Pseudomonadati</taxon>
        <taxon>Campylobacterota</taxon>
        <taxon>Epsilonproteobacteria</taxon>
        <taxon>Campylobacterales</taxon>
        <taxon>Campylobacteraceae</taxon>
        <taxon>Campylobacter</taxon>
    </lineage>
</organism>
<dbReference type="GO" id="GO:0003954">
    <property type="term" value="F:NADH dehydrogenase activity"/>
    <property type="evidence" value="ECO:0007669"/>
    <property type="project" value="TreeGrafter"/>
</dbReference>
<evidence type="ECO:0000256" key="3">
    <source>
        <dbReference type="ARBA" id="ARBA00022692"/>
    </source>
</evidence>
<evidence type="ECO:0000256" key="4">
    <source>
        <dbReference type="ARBA" id="ARBA00022989"/>
    </source>
</evidence>
<keyword evidence="5 7" id="KW-0472">Membrane</keyword>
<comment type="similarity">
    <text evidence="2">Belongs to the complex I subunit 4 family.</text>
</comment>
<dbReference type="PANTHER" id="PTHR43507:SF1">
    <property type="entry name" value="NADH-UBIQUINONE OXIDOREDUCTASE CHAIN 4"/>
    <property type="match status" value="1"/>
</dbReference>
<dbReference type="RefSeq" id="WP_002858136.1">
    <property type="nucleotide sequence ID" value="NC_008787.1"/>
</dbReference>
<sequence>MLNYLIFFPLISAFVVLLLNRGGVKVFSVVVSFMILALNLDIFADFLQGVSFDYNLSFKILKFFSFHVGVDSIALVLILLSSLMIFLSFLFLKLEQKALISCIFFLEFAIMGLFSAKDGLLFYVFWEFSLLPLLYIMGVYGKDFRAGVKFFIYAFAGSILMLVALIYQAYLNYQLLNIFTFDLEIWKNNASAVNFTEQLLLFGAFFIAFAIKAPLFPLHTWAPKVYANSPILVSVMLVVFKMAPFGFLLFCLPLFPDASVYFMPLIVALCIVSIVYNALIAYRAENIKELIAYSSISHLGVMILGIFSLNALGISGAVFYMFAHGIVTGALFLMVELLYQRYHTYDISFYHSLAKKAPLFSIFFMLILLASVSLPLTVSFVGEFLILLGIAKINLFYALLAGLVIILGAIYMFAVFRKIFFMQKQSFIEGFSLLFREIVALVCIVVMIFGLGLMPNILLKPIQKDVDNLIKTMNIRAVEQNTLDFLSKIGEANVK</sequence>
<evidence type="ECO:0000256" key="1">
    <source>
        <dbReference type="ARBA" id="ARBA00004127"/>
    </source>
</evidence>
<protein>
    <submittedName>
        <fullName evidence="9">NADH-quinone oxidoreductase, M subunit</fullName>
        <ecNumber evidence="9">1.6.5.11</ecNumber>
    </submittedName>
</protein>
<dbReference type="InterPro" id="IPR010227">
    <property type="entry name" value="NADH_Q_OxRdtase_chainM/4"/>
</dbReference>
<dbReference type="GO" id="GO:0015990">
    <property type="term" value="P:electron transport coupled proton transport"/>
    <property type="evidence" value="ECO:0007669"/>
    <property type="project" value="TreeGrafter"/>
</dbReference>
<feature type="transmembrane region" description="Helical" evidence="7">
    <location>
        <begin position="318"/>
        <end position="339"/>
    </location>
</feature>
<dbReference type="PRINTS" id="PR01437">
    <property type="entry name" value="NUOXDRDTASE4"/>
</dbReference>
<feature type="transmembrane region" description="Helical" evidence="7">
    <location>
        <begin position="190"/>
        <end position="211"/>
    </location>
</feature>
<dbReference type="NCBIfam" id="TIGR01972">
    <property type="entry name" value="NDH_I_M"/>
    <property type="match status" value="1"/>
</dbReference>
<dbReference type="KEGG" id="cjj:CJJ81176_1552"/>
<dbReference type="GO" id="GO:0012505">
    <property type="term" value="C:endomembrane system"/>
    <property type="evidence" value="ECO:0007669"/>
    <property type="project" value="UniProtKB-SubCell"/>
</dbReference>
<feature type="transmembrane region" description="Helical" evidence="7">
    <location>
        <begin position="150"/>
        <end position="170"/>
    </location>
</feature>
<feature type="transmembrane region" description="Helical" evidence="7">
    <location>
        <begin position="261"/>
        <end position="279"/>
    </location>
</feature>
<dbReference type="Pfam" id="PF00361">
    <property type="entry name" value="Proton_antipo_M"/>
    <property type="match status" value="1"/>
</dbReference>
<evidence type="ECO:0000313" key="9">
    <source>
        <dbReference type="EMBL" id="EAQ72579.1"/>
    </source>
</evidence>
<feature type="transmembrane region" description="Helical" evidence="7">
    <location>
        <begin position="6"/>
        <end position="22"/>
    </location>
</feature>
<feature type="transmembrane region" description="Helical" evidence="7">
    <location>
        <begin position="120"/>
        <end position="138"/>
    </location>
</feature>
<comment type="subcellular location">
    <subcellularLocation>
        <location evidence="1">Endomembrane system</location>
        <topology evidence="1">Multi-pass membrane protein</topology>
    </subcellularLocation>
    <subcellularLocation>
        <location evidence="6">Membrane</location>
        <topology evidence="6">Multi-pass membrane protein</topology>
    </subcellularLocation>
</comment>
<keyword evidence="9" id="KW-0560">Oxidoreductase</keyword>
<proteinExistence type="inferred from homology"/>
<dbReference type="InterPro" id="IPR003918">
    <property type="entry name" value="NADH_UbQ_OxRdtase"/>
</dbReference>
<dbReference type="Proteomes" id="UP000000646">
    <property type="component" value="Chromosome"/>
</dbReference>
<dbReference type="InterPro" id="IPR001750">
    <property type="entry name" value="ND/Mrp_TM"/>
</dbReference>
<keyword evidence="4 7" id="KW-1133">Transmembrane helix</keyword>
<feature type="transmembrane region" description="Helical" evidence="7">
    <location>
        <begin position="291"/>
        <end position="312"/>
    </location>
</feature>
<evidence type="ECO:0000313" key="10">
    <source>
        <dbReference type="Proteomes" id="UP000000646"/>
    </source>
</evidence>
<feature type="transmembrane region" description="Helical" evidence="7">
    <location>
        <begin position="231"/>
        <end position="255"/>
    </location>
</feature>
<gene>
    <name evidence="9" type="primary">nuoM</name>
    <name evidence="9" type="ordered locus">CJJ81176_1552</name>
</gene>
<keyword evidence="3 6" id="KW-0812">Transmembrane</keyword>
<dbReference type="GO" id="GO:0042773">
    <property type="term" value="P:ATP synthesis coupled electron transport"/>
    <property type="evidence" value="ECO:0007669"/>
    <property type="project" value="InterPro"/>
</dbReference>
<evidence type="ECO:0000256" key="7">
    <source>
        <dbReference type="SAM" id="Phobius"/>
    </source>
</evidence>
<evidence type="ECO:0000259" key="8">
    <source>
        <dbReference type="Pfam" id="PF00361"/>
    </source>
</evidence>
<dbReference type="GO" id="GO:0048039">
    <property type="term" value="F:ubiquinone binding"/>
    <property type="evidence" value="ECO:0007669"/>
    <property type="project" value="TreeGrafter"/>
</dbReference>
<dbReference type="EMBL" id="CP000538">
    <property type="protein sequence ID" value="EAQ72579.1"/>
    <property type="molecule type" value="Genomic_DNA"/>
</dbReference>
<evidence type="ECO:0000256" key="2">
    <source>
        <dbReference type="ARBA" id="ARBA00009025"/>
    </source>
</evidence>
<feature type="transmembrane region" description="Helical" evidence="7">
    <location>
        <begin position="29"/>
        <end position="52"/>
    </location>
</feature>
<feature type="transmembrane region" description="Helical" evidence="7">
    <location>
        <begin position="359"/>
        <end position="390"/>
    </location>
</feature>
<dbReference type="HOGENOM" id="CLU_007100_4_4_7"/>
<evidence type="ECO:0000256" key="6">
    <source>
        <dbReference type="RuleBase" id="RU000320"/>
    </source>
</evidence>
<dbReference type="GO" id="GO:0008137">
    <property type="term" value="F:NADH dehydrogenase (ubiquinone) activity"/>
    <property type="evidence" value="ECO:0007669"/>
    <property type="project" value="InterPro"/>
</dbReference>